<evidence type="ECO:0000313" key="2">
    <source>
        <dbReference type="EMBL" id="MBC3880503.1"/>
    </source>
</evidence>
<evidence type="ECO:0000313" key="3">
    <source>
        <dbReference type="Proteomes" id="UP000627446"/>
    </source>
</evidence>
<dbReference type="Gene3D" id="3.40.50.720">
    <property type="entry name" value="NAD(P)-binding Rossmann-like Domain"/>
    <property type="match status" value="1"/>
</dbReference>
<dbReference type="AlphaFoldDB" id="A0A923KNC4"/>
<name>A0A923KNC4_9BURK</name>
<keyword evidence="3" id="KW-1185">Reference proteome</keyword>
<organism evidence="2 3">
    <name type="scientific">Undibacterium nitidum</name>
    <dbReference type="NCBI Taxonomy" id="2762298"/>
    <lineage>
        <taxon>Bacteria</taxon>
        <taxon>Pseudomonadati</taxon>
        <taxon>Pseudomonadota</taxon>
        <taxon>Betaproteobacteria</taxon>
        <taxon>Burkholderiales</taxon>
        <taxon>Oxalobacteraceae</taxon>
        <taxon>Undibacterium</taxon>
    </lineage>
</organism>
<dbReference type="RefSeq" id="WP_186914992.1">
    <property type="nucleotide sequence ID" value="NZ_JACOFZ010000001.1"/>
</dbReference>
<dbReference type="InterPro" id="IPR051207">
    <property type="entry name" value="ComplexI_NDUFA9_subunit"/>
</dbReference>
<gene>
    <name evidence="2" type="ORF">H8K36_03900</name>
</gene>
<comment type="caution">
    <text evidence="2">The sequence shown here is derived from an EMBL/GenBank/DDBJ whole genome shotgun (WGS) entry which is preliminary data.</text>
</comment>
<feature type="domain" description="NAD-dependent epimerase/dehydratase" evidence="1">
    <location>
        <begin position="3"/>
        <end position="209"/>
    </location>
</feature>
<dbReference type="Proteomes" id="UP000627446">
    <property type="component" value="Unassembled WGS sequence"/>
</dbReference>
<dbReference type="InterPro" id="IPR036291">
    <property type="entry name" value="NAD(P)-bd_dom_sf"/>
</dbReference>
<dbReference type="EMBL" id="JACOFZ010000001">
    <property type="protein sequence ID" value="MBC3880503.1"/>
    <property type="molecule type" value="Genomic_DNA"/>
</dbReference>
<dbReference type="PANTHER" id="PTHR12126">
    <property type="entry name" value="NADH-UBIQUINONE OXIDOREDUCTASE 39 KDA SUBUNIT-RELATED"/>
    <property type="match status" value="1"/>
</dbReference>
<dbReference type="SUPFAM" id="SSF51735">
    <property type="entry name" value="NAD(P)-binding Rossmann-fold domains"/>
    <property type="match status" value="1"/>
</dbReference>
<dbReference type="InterPro" id="IPR001509">
    <property type="entry name" value="Epimerase_deHydtase"/>
</dbReference>
<sequence length="322" mass="35961">MIILVCGAQGFIGRHICQTLIQAGHQVLSAQRQCDDDDQISLDFAIPVSIEQWEKRLKTIQQVHGGLDLIINAVGILKQDKNQSFAAIHDASPRAMFQAADKLGLRGIVQISALGPADEHQTPKPLSEYLQSKRRADASLKHLHLPYLILRPSLVVGADGASSKLFRTLASLPLIALPGDGEQQIQPVHVDDICAAIQIWISKIEAHEHTQITLNAVGPEAMSYRDMLQHYRDLMGLSPAWFISMPMYLMWLSAWFAQFLPQRVFAPETLRMLCQHSVGDVRAFASFLGRDPVGFEHWLRTRSSINFKFAPEDMSVKVQSPL</sequence>
<dbReference type="GO" id="GO:0044877">
    <property type="term" value="F:protein-containing complex binding"/>
    <property type="evidence" value="ECO:0007669"/>
    <property type="project" value="TreeGrafter"/>
</dbReference>
<protein>
    <submittedName>
        <fullName evidence="2">SDR family NAD(P)-dependent oxidoreductase</fullName>
    </submittedName>
</protein>
<dbReference type="Pfam" id="PF01370">
    <property type="entry name" value="Epimerase"/>
    <property type="match status" value="1"/>
</dbReference>
<accession>A0A923KNC4</accession>
<proteinExistence type="predicted"/>
<dbReference type="PANTHER" id="PTHR12126:SF11">
    <property type="entry name" value="NADH DEHYDROGENASE [UBIQUINONE] 1 ALPHA SUBCOMPLEX SUBUNIT 9, MITOCHONDRIAL"/>
    <property type="match status" value="1"/>
</dbReference>
<evidence type="ECO:0000259" key="1">
    <source>
        <dbReference type="Pfam" id="PF01370"/>
    </source>
</evidence>
<reference evidence="2" key="1">
    <citation type="submission" date="2020-08" db="EMBL/GenBank/DDBJ databases">
        <title>Novel species isolated from subtropical streams in China.</title>
        <authorList>
            <person name="Lu H."/>
        </authorList>
    </citation>
    <scope>NUCLEOTIDE SEQUENCE</scope>
    <source>
        <strain evidence="2">LX22W</strain>
    </source>
</reference>